<dbReference type="SMART" id="SM00315">
    <property type="entry name" value="RGS"/>
    <property type="match status" value="1"/>
</dbReference>
<feature type="transmembrane region" description="Helical" evidence="2">
    <location>
        <begin position="393"/>
        <end position="413"/>
    </location>
</feature>
<feature type="domain" description="RGS" evidence="3">
    <location>
        <begin position="278"/>
        <end position="356"/>
    </location>
</feature>
<dbReference type="InterPro" id="IPR052246">
    <property type="entry name" value="Cell_Polariz_PKAAnc"/>
</dbReference>
<dbReference type="VEuPathDB" id="FungiDB:TRICI_003041"/>
<reference evidence="4" key="1">
    <citation type="journal article" date="2019" name="G3 (Bethesda)">
        <title>Genome Assemblies of Two Rare Opportunistic Yeast Pathogens: Diutina rugosa (syn. Candida rugosa) and Trichomonascus ciferrii (syn. Candida ciferrii).</title>
        <authorList>
            <person name="Mixao V."/>
            <person name="Saus E."/>
            <person name="Hansen A.P."/>
            <person name="Lass-Florl C."/>
            <person name="Gabaldon T."/>
        </authorList>
    </citation>
    <scope>NUCLEOTIDE SEQUENCE</scope>
    <source>
        <strain evidence="4">CBS 4856</strain>
    </source>
</reference>
<dbReference type="Gene3D" id="1.10.167.10">
    <property type="entry name" value="Regulator of G-protein Signalling 4, domain 2"/>
    <property type="match status" value="1"/>
</dbReference>
<dbReference type="PANTHER" id="PTHR13155">
    <property type="entry name" value="A-KINASE ANCHOR PROTEINS"/>
    <property type="match status" value="1"/>
</dbReference>
<dbReference type="PROSITE" id="PS50132">
    <property type="entry name" value="RGS"/>
    <property type="match status" value="1"/>
</dbReference>
<dbReference type="InterPro" id="IPR044926">
    <property type="entry name" value="RGS_subdomain_2"/>
</dbReference>
<feature type="transmembrane region" description="Helical" evidence="2">
    <location>
        <begin position="450"/>
        <end position="469"/>
    </location>
</feature>
<evidence type="ECO:0000313" key="4">
    <source>
        <dbReference type="EMBL" id="KAA8914023.1"/>
    </source>
</evidence>
<dbReference type="SUPFAM" id="SSF48097">
    <property type="entry name" value="Regulator of G-protein signaling, RGS"/>
    <property type="match status" value="1"/>
</dbReference>
<dbReference type="InterPro" id="IPR036305">
    <property type="entry name" value="RGS_sf"/>
</dbReference>
<evidence type="ECO:0000256" key="1">
    <source>
        <dbReference type="SAM" id="MobiDB-lite"/>
    </source>
</evidence>
<keyword evidence="5" id="KW-1185">Reference proteome</keyword>
<name>A0A642V479_9ASCO</name>
<dbReference type="Proteomes" id="UP000761534">
    <property type="component" value="Unassembled WGS sequence"/>
</dbReference>
<proteinExistence type="predicted"/>
<dbReference type="OrthoDB" id="5584247at2759"/>
<feature type="transmembrane region" description="Helical" evidence="2">
    <location>
        <begin position="364"/>
        <end position="386"/>
    </location>
</feature>
<evidence type="ECO:0000259" key="3">
    <source>
        <dbReference type="PROSITE" id="PS50132"/>
    </source>
</evidence>
<dbReference type="PANTHER" id="PTHR13155:SF1">
    <property type="entry name" value="A-KINASE ANCHOR PROTEIN 10, MITOCHONDRIAL"/>
    <property type="match status" value="1"/>
</dbReference>
<comment type="caution">
    <text evidence="4">The sequence shown here is derived from an EMBL/GenBank/DDBJ whole genome shotgun (WGS) entry which is preliminary data.</text>
</comment>
<dbReference type="GO" id="GO:0008104">
    <property type="term" value="P:intracellular protein localization"/>
    <property type="evidence" value="ECO:0007669"/>
    <property type="project" value="TreeGrafter"/>
</dbReference>
<sequence length="474" mass="53113">MSSSNGYNATRARQRLPTLFEVLNRRTQSPVDLWSFYVFMREQYRGVDYLDFWLDVIQHLSLCRHYVRGLRQSILASSERAGGDNSSSRTSSVLLDTLIQEGGLNDTDSHRLSAFLRGEDASQGNSETLYRLSALLDAMNTKEHDLADLHAPPSRGENFISRVNASTRDNDDEGSEGGEKRSPVAPGPSSGFTDRGSHDDRSFYSPMHSPLQEQQQQQLLTRDEQQRASVGDYDYDEKHVSGSGSGGGQQHVSLNAETIERLFPRRQGDIDDGSSYVTREDIRQSSHRILVTYFIPGAEREIVLPQHIMKSVKHAIEIDGRDDPEVFDEAREYVFQAMEREAFPAFLAAKALGNVTPLGSLIRMIVGLVAIFAAFWVAFILIFLDWSPKVTRLWLILPFGVAAYAIFSSLYNLDPLMAIMGFSESSASSNKVVRIKEPYVQQLLVKRSCYVFAVIVLVAAIFVIIFALVPGKRL</sequence>
<gene>
    <name evidence="4" type="ORF">TRICI_003041</name>
</gene>
<organism evidence="4 5">
    <name type="scientific">Trichomonascus ciferrii</name>
    <dbReference type="NCBI Taxonomy" id="44093"/>
    <lineage>
        <taxon>Eukaryota</taxon>
        <taxon>Fungi</taxon>
        <taxon>Dikarya</taxon>
        <taxon>Ascomycota</taxon>
        <taxon>Saccharomycotina</taxon>
        <taxon>Dipodascomycetes</taxon>
        <taxon>Dipodascales</taxon>
        <taxon>Trichomonascaceae</taxon>
        <taxon>Trichomonascus</taxon>
        <taxon>Trichomonascus ciferrii complex</taxon>
    </lineage>
</organism>
<feature type="compositionally biased region" description="Low complexity" evidence="1">
    <location>
        <begin position="211"/>
        <end position="220"/>
    </location>
</feature>
<accession>A0A642V479</accession>
<dbReference type="AlphaFoldDB" id="A0A642V479"/>
<keyword evidence="2" id="KW-1133">Transmembrane helix</keyword>
<feature type="region of interest" description="Disordered" evidence="1">
    <location>
        <begin position="147"/>
        <end position="228"/>
    </location>
</feature>
<evidence type="ECO:0000256" key="2">
    <source>
        <dbReference type="SAM" id="Phobius"/>
    </source>
</evidence>
<keyword evidence="2" id="KW-0812">Transmembrane</keyword>
<evidence type="ECO:0000313" key="5">
    <source>
        <dbReference type="Proteomes" id="UP000761534"/>
    </source>
</evidence>
<dbReference type="GO" id="GO:0005886">
    <property type="term" value="C:plasma membrane"/>
    <property type="evidence" value="ECO:0007669"/>
    <property type="project" value="TreeGrafter"/>
</dbReference>
<dbReference type="InterPro" id="IPR016137">
    <property type="entry name" value="RGS"/>
</dbReference>
<protein>
    <recommendedName>
        <fullName evidence="3">RGS domain-containing protein</fullName>
    </recommendedName>
</protein>
<dbReference type="Pfam" id="PF00615">
    <property type="entry name" value="RGS"/>
    <property type="match status" value="1"/>
</dbReference>
<keyword evidence="2" id="KW-0472">Membrane</keyword>
<dbReference type="EMBL" id="SWFS01000210">
    <property type="protein sequence ID" value="KAA8914023.1"/>
    <property type="molecule type" value="Genomic_DNA"/>
</dbReference>
<dbReference type="CDD" id="cd07440">
    <property type="entry name" value="RGS"/>
    <property type="match status" value="1"/>
</dbReference>